<dbReference type="Proteomes" id="UP001164965">
    <property type="component" value="Chromosome"/>
</dbReference>
<reference evidence="1" key="1">
    <citation type="submission" date="2022-10" db="EMBL/GenBank/DDBJ databases">
        <title>Rhodococcus sp.75.</title>
        <authorList>
            <person name="Sun M."/>
        </authorList>
    </citation>
    <scope>NUCLEOTIDE SEQUENCE</scope>
    <source>
        <strain evidence="1">75</strain>
    </source>
</reference>
<sequence length="185" mass="19955">MTSWTPCSATGPAGFDLDTAVLVSPDVLDCAGGLRTSRATATPWRESLWRTGSGEHVVGLDSGGAGSSGLDADRWRWVSPALAEEWLRSQGLDEAADAAFGPVPGRPPTPVTVLLDREHRARLEQLCVDEDVSMSHVLVLALERLLLERSDPVRAVTPWWPEGVAREGFPVPRGARGLPVETWEP</sequence>
<organism evidence="1 2">
    <name type="scientific">Rhodococcus antarcticus</name>
    <dbReference type="NCBI Taxonomy" id="2987751"/>
    <lineage>
        <taxon>Bacteria</taxon>
        <taxon>Bacillati</taxon>
        <taxon>Actinomycetota</taxon>
        <taxon>Actinomycetes</taxon>
        <taxon>Mycobacteriales</taxon>
        <taxon>Nocardiaceae</taxon>
        <taxon>Rhodococcus</taxon>
    </lineage>
</organism>
<proteinExistence type="predicted"/>
<evidence type="ECO:0000313" key="2">
    <source>
        <dbReference type="Proteomes" id="UP001164965"/>
    </source>
</evidence>
<accession>A0ABY6P454</accession>
<dbReference type="EMBL" id="CP110615">
    <property type="protein sequence ID" value="UZJ26432.1"/>
    <property type="molecule type" value="Genomic_DNA"/>
</dbReference>
<evidence type="ECO:0000313" key="1">
    <source>
        <dbReference type="EMBL" id="UZJ26432.1"/>
    </source>
</evidence>
<evidence type="ECO:0008006" key="3">
    <source>
        <dbReference type="Google" id="ProtNLM"/>
    </source>
</evidence>
<name>A0ABY6P454_9NOCA</name>
<protein>
    <recommendedName>
        <fullName evidence="3">Ribbon-helix-helix CopG family protein</fullName>
    </recommendedName>
</protein>
<gene>
    <name evidence="1" type="ORF">RHODO2019_08570</name>
</gene>
<keyword evidence="2" id="KW-1185">Reference proteome</keyword>
<dbReference type="RefSeq" id="WP_265384536.1">
    <property type="nucleotide sequence ID" value="NZ_CP110615.1"/>
</dbReference>